<keyword evidence="4 9" id="KW-0547">Nucleotide-binding</keyword>
<evidence type="ECO:0000256" key="7">
    <source>
        <dbReference type="ARBA" id="ARBA00023146"/>
    </source>
</evidence>
<keyword evidence="3 9" id="KW-0436">Ligase</keyword>
<dbReference type="NCBIfam" id="NF001100">
    <property type="entry name" value="PRK00133.1"/>
    <property type="match status" value="1"/>
</dbReference>
<dbReference type="GO" id="GO:0046872">
    <property type="term" value="F:metal ion binding"/>
    <property type="evidence" value="ECO:0007669"/>
    <property type="project" value="UniProtKB-KW"/>
</dbReference>
<dbReference type="PRINTS" id="PR01041">
    <property type="entry name" value="TRNASYNTHMET"/>
</dbReference>
<dbReference type="EC" id="6.1.1.10" evidence="9"/>
<keyword evidence="9" id="KW-0479">Metal-binding</keyword>
<keyword evidence="2 9" id="KW-0963">Cytoplasm</keyword>
<keyword evidence="6 9" id="KW-0648">Protein biosynthesis</keyword>
<evidence type="ECO:0000256" key="3">
    <source>
        <dbReference type="ARBA" id="ARBA00022598"/>
    </source>
</evidence>
<dbReference type="InterPro" id="IPR041872">
    <property type="entry name" value="Anticodon_Met"/>
</dbReference>
<comment type="function">
    <text evidence="9">Is required not only for elongation of protein synthesis but also for the initiation of all mRNA translation through initiator tRNA(fMet) aminoacylation.</text>
</comment>
<keyword evidence="9" id="KW-0862">Zinc</keyword>
<dbReference type="SUPFAM" id="SSF52374">
    <property type="entry name" value="Nucleotidylyl transferase"/>
    <property type="match status" value="1"/>
</dbReference>
<feature type="short sequence motif" description="'KMSKS' region" evidence="9">
    <location>
        <begin position="331"/>
        <end position="335"/>
    </location>
</feature>
<dbReference type="Proteomes" id="UP000278149">
    <property type="component" value="Unassembled WGS sequence"/>
</dbReference>
<organism evidence="12 13">
    <name type="scientific">Candidatus Korarchaeum cryptofilum</name>
    <dbReference type="NCBI Taxonomy" id="498846"/>
    <lineage>
        <taxon>Archaea</taxon>
        <taxon>Thermoproteota</taxon>
        <taxon>Candidatus Korarchaeia</taxon>
        <taxon>Candidatus Korarchaeales</taxon>
        <taxon>Candidatus Korarchaeaceae</taxon>
        <taxon>Candidatus Korarchaeum</taxon>
    </lineage>
</organism>
<dbReference type="InterPro" id="IPR014729">
    <property type="entry name" value="Rossmann-like_a/b/a_fold"/>
</dbReference>
<evidence type="ECO:0000256" key="2">
    <source>
        <dbReference type="ARBA" id="ARBA00022490"/>
    </source>
</evidence>
<dbReference type="InterPro" id="IPR033911">
    <property type="entry name" value="MetRS_core"/>
</dbReference>
<dbReference type="PROSITE" id="PS00178">
    <property type="entry name" value="AA_TRNA_LIGASE_I"/>
    <property type="match status" value="1"/>
</dbReference>
<dbReference type="GO" id="GO:0005829">
    <property type="term" value="C:cytosol"/>
    <property type="evidence" value="ECO:0007669"/>
    <property type="project" value="TreeGrafter"/>
</dbReference>
<dbReference type="SUPFAM" id="SSF47323">
    <property type="entry name" value="Anticodon-binding domain of a subclass of class I aminoacyl-tRNA synthetases"/>
    <property type="match status" value="1"/>
</dbReference>
<dbReference type="GO" id="GO:0006431">
    <property type="term" value="P:methionyl-tRNA aminoacylation"/>
    <property type="evidence" value="ECO:0007669"/>
    <property type="project" value="UniProtKB-UniRule"/>
</dbReference>
<evidence type="ECO:0000256" key="5">
    <source>
        <dbReference type="ARBA" id="ARBA00022840"/>
    </source>
</evidence>
<dbReference type="AlphaFoldDB" id="A0A3R9PCJ2"/>
<comment type="caution">
    <text evidence="12">The sequence shown here is derived from an EMBL/GenBank/DDBJ whole genome shotgun (WGS) entry which is preliminary data.</text>
</comment>
<dbReference type="GO" id="GO:0004825">
    <property type="term" value="F:methionine-tRNA ligase activity"/>
    <property type="evidence" value="ECO:0007669"/>
    <property type="project" value="UniProtKB-UniRule"/>
</dbReference>
<reference evidence="12 13" key="1">
    <citation type="submission" date="2018-10" db="EMBL/GenBank/DDBJ databases">
        <title>Co-occurring genomic capacity for anaerobic methane metabolism and dissimilatory sulfite reduction discovered in the Korarchaeota.</title>
        <authorList>
            <person name="Mckay L.J."/>
            <person name="Dlakic M."/>
            <person name="Fields M.W."/>
            <person name="Delmont T.O."/>
            <person name="Eren A.M."/>
            <person name="Jay Z.J."/>
            <person name="Klingelsmith K.B."/>
            <person name="Rusch D.B."/>
            <person name="Inskeep W.P."/>
        </authorList>
    </citation>
    <scope>NUCLEOTIDE SEQUENCE [LARGE SCALE GENOMIC DNA]</scope>
    <source>
        <strain evidence="12 13">WS</strain>
    </source>
</reference>
<dbReference type="EMBL" id="RCOR01000022">
    <property type="protein sequence ID" value="RSN69010.1"/>
    <property type="molecule type" value="Genomic_DNA"/>
</dbReference>
<comment type="catalytic activity">
    <reaction evidence="8 9">
        <text>tRNA(Met) + L-methionine + ATP = L-methionyl-tRNA(Met) + AMP + diphosphate</text>
        <dbReference type="Rhea" id="RHEA:13481"/>
        <dbReference type="Rhea" id="RHEA-COMP:9667"/>
        <dbReference type="Rhea" id="RHEA-COMP:9698"/>
        <dbReference type="ChEBI" id="CHEBI:30616"/>
        <dbReference type="ChEBI" id="CHEBI:33019"/>
        <dbReference type="ChEBI" id="CHEBI:57844"/>
        <dbReference type="ChEBI" id="CHEBI:78442"/>
        <dbReference type="ChEBI" id="CHEBI:78530"/>
        <dbReference type="ChEBI" id="CHEBI:456215"/>
        <dbReference type="EC" id="6.1.1.10"/>
    </reaction>
</comment>
<evidence type="ECO:0000259" key="11">
    <source>
        <dbReference type="Pfam" id="PF19303"/>
    </source>
</evidence>
<keyword evidence="7 9" id="KW-0030">Aminoacyl-tRNA synthetase</keyword>
<dbReference type="RefSeq" id="WP_012308723.1">
    <property type="nucleotide sequence ID" value="NZ_RCOR01000022.1"/>
</dbReference>
<accession>A0A3R9PCJ2</accession>
<dbReference type="InterPro" id="IPR001412">
    <property type="entry name" value="aa-tRNA-synth_I_CS"/>
</dbReference>
<comment type="similarity">
    <text evidence="9">Belongs to the class-I aminoacyl-tRNA synthetase family. MetG type 1 subfamily.</text>
</comment>
<dbReference type="SUPFAM" id="SSF57770">
    <property type="entry name" value="Methionyl-tRNA synthetase (MetRS), Zn-domain"/>
    <property type="match status" value="1"/>
</dbReference>
<dbReference type="InterPro" id="IPR023458">
    <property type="entry name" value="Met-tRNA_ligase_1"/>
</dbReference>
<protein>
    <recommendedName>
        <fullName evidence="9">Methionine--tRNA ligase</fullName>
        <ecNumber evidence="9">6.1.1.10</ecNumber>
    </recommendedName>
    <alternativeName>
        <fullName evidence="9">Methionyl-tRNA synthetase</fullName>
        <shortName evidence="9">MetRS</shortName>
    </alternativeName>
</protein>
<dbReference type="FunFam" id="2.20.28.20:FF:000001">
    <property type="entry name" value="Methionine--tRNA ligase"/>
    <property type="match status" value="1"/>
</dbReference>
<dbReference type="PANTHER" id="PTHR45765:SF1">
    <property type="entry name" value="METHIONINE--TRNA LIGASE, CYTOPLASMIC"/>
    <property type="match status" value="1"/>
</dbReference>
<name>A0A3R9PCJ2_9CREN</name>
<dbReference type="OMA" id="NMFLPDR"/>
<evidence type="ECO:0000256" key="1">
    <source>
        <dbReference type="ARBA" id="ARBA00004496"/>
    </source>
</evidence>
<keyword evidence="5 9" id="KW-0067">ATP-binding</keyword>
<dbReference type="Pfam" id="PF19303">
    <property type="entry name" value="Anticodon_3"/>
    <property type="match status" value="1"/>
</dbReference>
<comment type="subcellular location">
    <subcellularLocation>
        <location evidence="1 9">Cytoplasm</location>
    </subcellularLocation>
</comment>
<dbReference type="Gene3D" id="3.40.50.620">
    <property type="entry name" value="HUPs"/>
    <property type="match status" value="1"/>
</dbReference>
<feature type="short sequence motif" description="'HIGH' region" evidence="9">
    <location>
        <begin position="10"/>
        <end position="20"/>
    </location>
</feature>
<dbReference type="InterPro" id="IPR009080">
    <property type="entry name" value="tRNAsynth_Ia_anticodon-bd"/>
</dbReference>
<dbReference type="SMR" id="A0A3R9PCJ2"/>
<sequence length="559" mass="65152">MRWIVASAWPYINAVPHLGTLVQVLSSDVFARFLRKMGEEVVFVSGSDEHGTPIEIEAIRKGIAPRDLTDKMHAYITWLFESFGISYDNYTRTESDVHKEFVRDFYLKVYNEGHIFERETEQLYCPKDEMFLPDRFVTGTCPYCGYERAHGDQCDRCGRLLNPTDLIDPKCSICGSVPEMRRTKHWFFDLPKFSERLRKYIEENENLPENAKTLSLSMIEEGLRPRSLTRDNKWGIPAPFPGSEGKTIYVWMEAVLGYVSAVKEYFLKRGEAERFEEFWKSGDTRSVYFIGKDNIPFHTIIFPALLMASGEGYALPFSVASTEFLLYEGEKFSKSERRGIWMDEALQLLPADYWRFYMIYMRPELKDASFSWEDFESKVNDELNDTIGNLVHRILSFIASRYSGQIPSVELDEEASGFLMRVREIGREIEENLMKIKLRDALRSLIEMARLGNKFFNNREPWKDFESNRGRADSTILASYILLKILAFYMHIFMPSSAEKLWKMLGLEGEPEDRVAFSYHDNGKVSSLEPLFRKIKKEELINRLNQIRERGEVLSARES</sequence>
<feature type="domain" description="Methionyl-tRNA synthetase anticodon-binding" evidence="11">
    <location>
        <begin position="423"/>
        <end position="540"/>
    </location>
</feature>
<evidence type="ECO:0000313" key="12">
    <source>
        <dbReference type="EMBL" id="RSN69010.1"/>
    </source>
</evidence>
<feature type="binding site" evidence="9">
    <location>
        <position position="154"/>
    </location>
    <ligand>
        <name>Zn(2+)</name>
        <dbReference type="ChEBI" id="CHEBI:29105"/>
    </ligand>
</feature>
<feature type="binding site" evidence="9">
    <location>
        <position position="141"/>
    </location>
    <ligand>
        <name>Zn(2+)</name>
        <dbReference type="ChEBI" id="CHEBI:29105"/>
    </ligand>
</feature>
<dbReference type="CDD" id="cd07957">
    <property type="entry name" value="Anticodon_Ia_Met"/>
    <property type="match status" value="1"/>
</dbReference>
<gene>
    <name evidence="9" type="primary">metG</name>
    <name evidence="12" type="ORF">D9Q81_04245</name>
</gene>
<dbReference type="InterPro" id="IPR014758">
    <property type="entry name" value="Met-tRNA_synth"/>
</dbReference>
<dbReference type="GO" id="GO:0005524">
    <property type="term" value="F:ATP binding"/>
    <property type="evidence" value="ECO:0007669"/>
    <property type="project" value="UniProtKB-UniRule"/>
</dbReference>
<evidence type="ECO:0000256" key="4">
    <source>
        <dbReference type="ARBA" id="ARBA00022741"/>
    </source>
</evidence>
<evidence type="ECO:0000256" key="6">
    <source>
        <dbReference type="ARBA" id="ARBA00022917"/>
    </source>
</evidence>
<evidence type="ECO:0000259" key="10">
    <source>
        <dbReference type="Pfam" id="PF09334"/>
    </source>
</evidence>
<dbReference type="Pfam" id="PF09334">
    <property type="entry name" value="tRNA-synt_1g"/>
    <property type="match status" value="1"/>
</dbReference>
<dbReference type="GO" id="GO:0017101">
    <property type="term" value="C:aminoacyl-tRNA synthetase multienzyme complex"/>
    <property type="evidence" value="ECO:0007669"/>
    <property type="project" value="TreeGrafter"/>
</dbReference>
<dbReference type="InterPro" id="IPR029038">
    <property type="entry name" value="MetRS_Zn"/>
</dbReference>
<dbReference type="Gene3D" id="2.20.28.20">
    <property type="entry name" value="Methionyl-tRNA synthetase, Zn-domain"/>
    <property type="match status" value="1"/>
</dbReference>
<proteinExistence type="inferred from homology"/>
<dbReference type="CDD" id="cd00814">
    <property type="entry name" value="MetRS_core"/>
    <property type="match status" value="1"/>
</dbReference>
<dbReference type="PANTHER" id="PTHR45765">
    <property type="entry name" value="METHIONINE--TRNA LIGASE"/>
    <property type="match status" value="1"/>
</dbReference>
<feature type="binding site" evidence="9">
    <location>
        <position position="144"/>
    </location>
    <ligand>
        <name>Zn(2+)</name>
        <dbReference type="ChEBI" id="CHEBI:29105"/>
    </ligand>
</feature>
<evidence type="ECO:0000256" key="9">
    <source>
        <dbReference type="HAMAP-Rule" id="MF_00098"/>
    </source>
</evidence>
<feature type="domain" description="Methionyl/Leucyl tRNA synthetase" evidence="10">
    <location>
        <begin position="4"/>
        <end position="394"/>
    </location>
</feature>
<evidence type="ECO:0000256" key="8">
    <source>
        <dbReference type="ARBA" id="ARBA00047364"/>
    </source>
</evidence>
<dbReference type="InterPro" id="IPR015413">
    <property type="entry name" value="Methionyl/Leucyl_tRNA_Synth"/>
</dbReference>
<dbReference type="HAMAP" id="MF_00098">
    <property type="entry name" value="Met_tRNA_synth_type1"/>
    <property type="match status" value="1"/>
</dbReference>
<comment type="cofactor">
    <cofactor evidence="9">
        <name>Zn(2+)</name>
        <dbReference type="ChEBI" id="CHEBI:29105"/>
    </cofactor>
    <text evidence="9">Binds 1 zinc ion per subunit.</text>
</comment>
<evidence type="ECO:0000313" key="13">
    <source>
        <dbReference type="Proteomes" id="UP000278149"/>
    </source>
</evidence>
<dbReference type="NCBIfam" id="TIGR00398">
    <property type="entry name" value="metG"/>
    <property type="match status" value="1"/>
</dbReference>
<dbReference type="Gene3D" id="1.10.730.10">
    <property type="entry name" value="Isoleucyl-tRNA Synthetase, Domain 1"/>
    <property type="match status" value="1"/>
</dbReference>
<feature type="binding site" evidence="9">
    <location>
        <position position="334"/>
    </location>
    <ligand>
        <name>ATP</name>
        <dbReference type="ChEBI" id="CHEBI:30616"/>
    </ligand>
</feature>
<feature type="binding site" evidence="9">
    <location>
        <position position="157"/>
    </location>
    <ligand>
        <name>Zn(2+)</name>
        <dbReference type="ChEBI" id="CHEBI:29105"/>
    </ligand>
</feature>
<dbReference type="GeneID" id="6093355"/>